<comment type="caution">
    <text evidence="14">The sequence shown here is derived from an EMBL/GenBank/DDBJ whole genome shotgun (WGS) entry which is preliminary data.</text>
</comment>
<evidence type="ECO:0000256" key="5">
    <source>
        <dbReference type="ARBA" id="ARBA00022679"/>
    </source>
</evidence>
<dbReference type="Pfam" id="PF09202">
    <property type="entry name" value="Rio2_N"/>
    <property type="match status" value="1"/>
</dbReference>
<evidence type="ECO:0000256" key="7">
    <source>
        <dbReference type="ARBA" id="ARBA00022741"/>
    </source>
</evidence>
<dbReference type="InterPro" id="IPR036390">
    <property type="entry name" value="WH_DNA-bd_sf"/>
</dbReference>
<keyword evidence="4 14" id="KW-0723">Serine/threonine-protein kinase</keyword>
<dbReference type="InterPro" id="IPR000687">
    <property type="entry name" value="RIO_kinase"/>
</dbReference>
<dbReference type="AlphaFoldDB" id="A0A6A9QK89"/>
<dbReference type="InterPro" id="IPR030484">
    <property type="entry name" value="Rio2"/>
</dbReference>
<proteinExistence type="inferred from homology"/>
<dbReference type="InterPro" id="IPR008266">
    <property type="entry name" value="Tyr_kinase_AS"/>
</dbReference>
<dbReference type="GO" id="GO:0030688">
    <property type="term" value="C:preribosome, small subunit precursor"/>
    <property type="evidence" value="ECO:0007669"/>
    <property type="project" value="TreeGrafter"/>
</dbReference>
<dbReference type="InterPro" id="IPR015285">
    <property type="entry name" value="RIO2_wHTH_N"/>
</dbReference>
<evidence type="ECO:0000256" key="4">
    <source>
        <dbReference type="ARBA" id="ARBA00022527"/>
    </source>
</evidence>
<dbReference type="GO" id="GO:0004674">
    <property type="term" value="F:protein serine/threonine kinase activity"/>
    <property type="evidence" value="ECO:0007669"/>
    <property type="project" value="UniProtKB-KW"/>
</dbReference>
<evidence type="ECO:0000256" key="11">
    <source>
        <dbReference type="ARBA" id="ARBA00047899"/>
    </source>
</evidence>
<dbReference type="Pfam" id="PF01163">
    <property type="entry name" value="RIO1"/>
    <property type="match status" value="1"/>
</dbReference>
<comment type="catalytic activity">
    <reaction evidence="11">
        <text>L-threonyl-[protein] + ATP = O-phospho-L-threonyl-[protein] + ADP + H(+)</text>
        <dbReference type="Rhea" id="RHEA:46608"/>
        <dbReference type="Rhea" id="RHEA-COMP:11060"/>
        <dbReference type="Rhea" id="RHEA-COMP:11605"/>
        <dbReference type="ChEBI" id="CHEBI:15378"/>
        <dbReference type="ChEBI" id="CHEBI:30013"/>
        <dbReference type="ChEBI" id="CHEBI:30616"/>
        <dbReference type="ChEBI" id="CHEBI:61977"/>
        <dbReference type="ChEBI" id="CHEBI:456216"/>
        <dbReference type="EC" id="2.7.11.1"/>
    </reaction>
</comment>
<comment type="cofactor">
    <cofactor evidence="1">
        <name>Mg(2+)</name>
        <dbReference type="ChEBI" id="CHEBI:18420"/>
    </cofactor>
</comment>
<gene>
    <name evidence="14" type="ORF">GC250_04370</name>
</gene>
<evidence type="ECO:0000256" key="9">
    <source>
        <dbReference type="ARBA" id="ARBA00022840"/>
    </source>
</evidence>
<evidence type="ECO:0000256" key="10">
    <source>
        <dbReference type="ARBA" id="ARBA00022842"/>
    </source>
</evidence>
<dbReference type="GO" id="GO:0046872">
    <property type="term" value="F:metal ion binding"/>
    <property type="evidence" value="ECO:0007669"/>
    <property type="project" value="UniProtKB-KW"/>
</dbReference>
<accession>A0A6A9QK89</accession>
<keyword evidence="8 14" id="KW-0418">Kinase</keyword>
<keyword evidence="5" id="KW-0808">Transferase</keyword>
<evidence type="ECO:0000313" key="14">
    <source>
        <dbReference type="EMBL" id="MUN28690.1"/>
    </source>
</evidence>
<dbReference type="PROSITE" id="PS00109">
    <property type="entry name" value="PROTEIN_KINASE_TYR"/>
    <property type="match status" value="1"/>
</dbReference>
<dbReference type="SUPFAM" id="SSF56112">
    <property type="entry name" value="Protein kinase-like (PK-like)"/>
    <property type="match status" value="1"/>
</dbReference>
<evidence type="ECO:0000256" key="6">
    <source>
        <dbReference type="ARBA" id="ARBA00022723"/>
    </source>
</evidence>
<dbReference type="SMART" id="SM00090">
    <property type="entry name" value="RIO"/>
    <property type="match status" value="1"/>
</dbReference>
<evidence type="ECO:0000256" key="3">
    <source>
        <dbReference type="ARBA" id="ARBA00012513"/>
    </source>
</evidence>
<dbReference type="EMBL" id="WGGD01000005">
    <property type="protein sequence ID" value="MUN28690.1"/>
    <property type="molecule type" value="Genomic_DNA"/>
</dbReference>
<dbReference type="Proteomes" id="UP000470772">
    <property type="component" value="Unassembled WGS sequence"/>
</dbReference>
<dbReference type="Gene3D" id="1.10.10.10">
    <property type="entry name" value="Winged helix-like DNA-binding domain superfamily/Winged helix DNA-binding domain"/>
    <property type="match status" value="1"/>
</dbReference>
<dbReference type="EC" id="2.7.11.1" evidence="3"/>
<evidence type="ECO:0000256" key="12">
    <source>
        <dbReference type="ARBA" id="ARBA00048679"/>
    </source>
</evidence>
<dbReference type="GO" id="GO:0005524">
    <property type="term" value="F:ATP binding"/>
    <property type="evidence" value="ECO:0007669"/>
    <property type="project" value="UniProtKB-KW"/>
</dbReference>
<comment type="similarity">
    <text evidence="2">Belongs to the protein kinase superfamily. RIO-type Ser/Thr kinase family.</text>
</comment>
<protein>
    <recommendedName>
        <fullName evidence="3">non-specific serine/threonine protein kinase</fullName>
        <ecNumber evidence="3">2.7.11.1</ecNumber>
    </recommendedName>
</protein>
<dbReference type="Gene3D" id="1.10.510.10">
    <property type="entry name" value="Transferase(Phosphotransferase) domain 1"/>
    <property type="match status" value="1"/>
</dbReference>
<dbReference type="GO" id="GO:0030490">
    <property type="term" value="P:maturation of SSU-rRNA"/>
    <property type="evidence" value="ECO:0007669"/>
    <property type="project" value="TreeGrafter"/>
</dbReference>
<keyword evidence="7" id="KW-0547">Nucleotide-binding</keyword>
<evidence type="ECO:0000256" key="8">
    <source>
        <dbReference type="ARBA" id="ARBA00022777"/>
    </source>
</evidence>
<dbReference type="InterPro" id="IPR036388">
    <property type="entry name" value="WH-like_DNA-bd_sf"/>
</dbReference>
<dbReference type="Gene3D" id="3.30.200.20">
    <property type="entry name" value="Phosphorylase Kinase, domain 1"/>
    <property type="match status" value="1"/>
</dbReference>
<keyword evidence="9" id="KW-0067">ATP-binding</keyword>
<keyword evidence="10" id="KW-0460">Magnesium</keyword>
<dbReference type="InterPro" id="IPR018934">
    <property type="entry name" value="RIO_dom"/>
</dbReference>
<dbReference type="InterPro" id="IPR011009">
    <property type="entry name" value="Kinase-like_dom_sf"/>
</dbReference>
<organism evidence="14 15">
    <name type="scientific">Sulfuracidifex metallicus DSM 6482 = JCM 9184</name>
    <dbReference type="NCBI Taxonomy" id="523847"/>
    <lineage>
        <taxon>Archaea</taxon>
        <taxon>Thermoproteota</taxon>
        <taxon>Thermoprotei</taxon>
        <taxon>Sulfolobales</taxon>
        <taxon>Sulfolobaceae</taxon>
        <taxon>Sulfuracidifex</taxon>
    </lineage>
</organism>
<evidence type="ECO:0000313" key="15">
    <source>
        <dbReference type="Proteomes" id="UP000470772"/>
    </source>
</evidence>
<evidence type="ECO:0000259" key="13">
    <source>
        <dbReference type="SMART" id="SM00090"/>
    </source>
</evidence>
<dbReference type="CDD" id="cd05144">
    <property type="entry name" value="RIO2_C"/>
    <property type="match status" value="1"/>
</dbReference>
<evidence type="ECO:0000256" key="2">
    <source>
        <dbReference type="ARBA" id="ARBA00009196"/>
    </source>
</evidence>
<evidence type="ECO:0000256" key="1">
    <source>
        <dbReference type="ARBA" id="ARBA00001946"/>
    </source>
</evidence>
<comment type="catalytic activity">
    <reaction evidence="12">
        <text>L-seryl-[protein] + ATP = O-phospho-L-seryl-[protein] + ADP + H(+)</text>
        <dbReference type="Rhea" id="RHEA:17989"/>
        <dbReference type="Rhea" id="RHEA-COMP:9863"/>
        <dbReference type="Rhea" id="RHEA-COMP:11604"/>
        <dbReference type="ChEBI" id="CHEBI:15378"/>
        <dbReference type="ChEBI" id="CHEBI:29999"/>
        <dbReference type="ChEBI" id="CHEBI:30616"/>
        <dbReference type="ChEBI" id="CHEBI:83421"/>
        <dbReference type="ChEBI" id="CHEBI:456216"/>
        <dbReference type="EC" id="2.7.11.1"/>
    </reaction>
</comment>
<dbReference type="PANTHER" id="PTHR45852">
    <property type="entry name" value="SER/THR-PROTEIN KINASE RIO2"/>
    <property type="match status" value="1"/>
</dbReference>
<keyword evidence="15" id="KW-1185">Reference proteome</keyword>
<sequence>MPTLPLSNRASLVGPPEFSLLKFLLRNSDSYELVPKKKIQEETEFNPTQLEYYLAKLLKLKLIYHEKNLGYDAYKITFSGIDVISIKKLYESRILKSLSTIIGEGKESEVYAGYDFDDNKIVVKFHRIGRTSYKSLRRVNKDPYGRKSWVRLSIENAEAEYKALTCMWKNGARVPRPIGLGVNAIAMELIDGVQLSEKPELGDPEKVLDEIISTIKIAYTCCKIIHGDLSPYNIMVTNDIPYIIDWPQSSRASEETLYRDLSHIISFFEKEYEIVREIPQILSYIRG</sequence>
<dbReference type="PANTHER" id="PTHR45852:SF1">
    <property type="entry name" value="SERINE_THREONINE-PROTEIN KINASE RIO2"/>
    <property type="match status" value="1"/>
</dbReference>
<dbReference type="GO" id="GO:0005829">
    <property type="term" value="C:cytosol"/>
    <property type="evidence" value="ECO:0007669"/>
    <property type="project" value="TreeGrafter"/>
</dbReference>
<keyword evidence="6" id="KW-0479">Metal-binding</keyword>
<name>A0A6A9QK89_SULME</name>
<feature type="domain" description="RIO kinase" evidence="13">
    <location>
        <begin position="67"/>
        <end position="287"/>
    </location>
</feature>
<dbReference type="SUPFAM" id="SSF46785">
    <property type="entry name" value="Winged helix' DNA-binding domain"/>
    <property type="match status" value="1"/>
</dbReference>
<reference evidence="14 15" key="1">
    <citation type="submission" date="2019-10" db="EMBL/GenBank/DDBJ databases">
        <title>Sequencing and Assembly of Multiple Reported Metal-Biooxidizing Members of the Extremely Thermoacidophilic Archaeal Family Sulfolobaceae.</title>
        <authorList>
            <person name="Counts J.A."/>
            <person name="Kelly R.M."/>
        </authorList>
    </citation>
    <scope>NUCLEOTIDE SEQUENCE [LARGE SCALE GENOMIC DNA]</scope>
    <source>
        <strain evidence="14 15">DSM 6482</strain>
    </source>
</reference>